<reference evidence="1" key="3">
    <citation type="submission" date="2021-05" db="UniProtKB">
        <authorList>
            <consortium name="EnsemblPlants"/>
        </authorList>
    </citation>
    <scope>IDENTIFICATION</scope>
    <source>
        <strain evidence="1">cv. B73</strain>
    </source>
</reference>
<keyword evidence="2" id="KW-1185">Reference proteome</keyword>
<evidence type="ECO:0000313" key="2">
    <source>
        <dbReference type="Proteomes" id="UP000007305"/>
    </source>
</evidence>
<reference evidence="2" key="1">
    <citation type="submission" date="2015-12" db="EMBL/GenBank/DDBJ databases">
        <title>Update maize B73 reference genome by single molecule sequencing technologies.</title>
        <authorList>
            <consortium name="Maize Genome Sequencing Project"/>
            <person name="Ware D."/>
        </authorList>
    </citation>
    <scope>NUCLEOTIDE SEQUENCE [LARGE SCALE GENOMIC DNA]</scope>
    <source>
        <strain evidence="2">cv. B73</strain>
    </source>
</reference>
<dbReference type="EnsemblPlants" id="Zm00001eb316770_T002">
    <property type="protein sequence ID" value="Zm00001eb316770_P002"/>
    <property type="gene ID" value="Zm00001eb316770"/>
</dbReference>
<reference evidence="1" key="2">
    <citation type="submission" date="2019-07" db="EMBL/GenBank/DDBJ databases">
        <authorList>
            <person name="Seetharam A."/>
            <person name="Woodhouse M."/>
            <person name="Cannon E."/>
        </authorList>
    </citation>
    <scope>NUCLEOTIDE SEQUENCE [LARGE SCALE GENOMIC DNA]</scope>
    <source>
        <strain evidence="1">cv. B73</strain>
    </source>
</reference>
<evidence type="ECO:0000313" key="1">
    <source>
        <dbReference type="EnsemblPlants" id="Zm00001eb316770_P002"/>
    </source>
</evidence>
<dbReference type="Proteomes" id="UP000007305">
    <property type="component" value="Chromosome 7"/>
</dbReference>
<sequence length="67" mass="7485">MPPPSLAAASTSGPSLNLVYRKFFGGYCNCSYHDCRAENTLKLGDVIQYHECGKIQVSLFYLTRIHT</sequence>
<proteinExistence type="predicted"/>
<accession>A0A804QE42</accession>
<organism evidence="1 2">
    <name type="scientific">Zea mays</name>
    <name type="common">Maize</name>
    <dbReference type="NCBI Taxonomy" id="4577"/>
    <lineage>
        <taxon>Eukaryota</taxon>
        <taxon>Viridiplantae</taxon>
        <taxon>Streptophyta</taxon>
        <taxon>Embryophyta</taxon>
        <taxon>Tracheophyta</taxon>
        <taxon>Spermatophyta</taxon>
        <taxon>Magnoliopsida</taxon>
        <taxon>Liliopsida</taxon>
        <taxon>Poales</taxon>
        <taxon>Poaceae</taxon>
        <taxon>PACMAD clade</taxon>
        <taxon>Panicoideae</taxon>
        <taxon>Andropogonodae</taxon>
        <taxon>Andropogoneae</taxon>
        <taxon>Tripsacinae</taxon>
        <taxon>Zea</taxon>
    </lineage>
</organism>
<protein>
    <submittedName>
        <fullName evidence="1">Uncharacterized protein</fullName>
    </submittedName>
</protein>
<dbReference type="AlphaFoldDB" id="A0A804QE42"/>
<name>A0A804QE42_MAIZE</name>
<dbReference type="Gramene" id="Zm00001eb316770_T002">
    <property type="protein sequence ID" value="Zm00001eb316770_P002"/>
    <property type="gene ID" value="Zm00001eb316770"/>
</dbReference>